<comment type="similarity">
    <text evidence="1">Belongs to the AfsR/DnrI/RedD regulatory family.</text>
</comment>
<organism evidence="9 10">
    <name type="scientific">Streptomyces peucetius</name>
    <dbReference type="NCBI Taxonomy" id="1950"/>
    <lineage>
        <taxon>Bacteria</taxon>
        <taxon>Bacillati</taxon>
        <taxon>Actinomycetota</taxon>
        <taxon>Actinomycetes</taxon>
        <taxon>Kitasatosporales</taxon>
        <taxon>Streptomycetaceae</taxon>
        <taxon>Streptomyces</taxon>
    </lineage>
</organism>
<evidence type="ECO:0000256" key="5">
    <source>
        <dbReference type="ARBA" id="ARBA00023163"/>
    </source>
</evidence>
<dbReference type="Proteomes" id="UP001163878">
    <property type="component" value="Chromosome"/>
</dbReference>
<dbReference type="SMART" id="SM00028">
    <property type="entry name" value="TPR"/>
    <property type="match status" value="3"/>
</dbReference>
<dbReference type="SUPFAM" id="SSF46894">
    <property type="entry name" value="C-terminal effector domain of the bipartite response regulators"/>
    <property type="match status" value="1"/>
</dbReference>
<evidence type="ECO:0000256" key="2">
    <source>
        <dbReference type="ARBA" id="ARBA00023012"/>
    </source>
</evidence>
<dbReference type="SUPFAM" id="SSF48452">
    <property type="entry name" value="TPR-like"/>
    <property type="match status" value="3"/>
</dbReference>
<proteinExistence type="inferred from homology"/>
<dbReference type="InterPro" id="IPR005158">
    <property type="entry name" value="BTAD"/>
</dbReference>
<keyword evidence="10" id="KW-1185">Reference proteome</keyword>
<keyword evidence="4 6" id="KW-0238">DNA-binding</keyword>
<dbReference type="RefSeq" id="WP_264241751.1">
    <property type="nucleotide sequence ID" value="NZ_CP107567.1"/>
</dbReference>
<name>A0ABY6I0P8_STRPE</name>
<gene>
    <name evidence="9" type="ORF">OGH68_03020</name>
</gene>
<dbReference type="SMART" id="SM00862">
    <property type="entry name" value="Trans_reg_C"/>
    <property type="match status" value="1"/>
</dbReference>
<dbReference type="InterPro" id="IPR001867">
    <property type="entry name" value="OmpR/PhoB-type_DNA-bd"/>
</dbReference>
<dbReference type="Pfam" id="PF03704">
    <property type="entry name" value="BTAD"/>
    <property type="match status" value="1"/>
</dbReference>
<reference evidence="9" key="1">
    <citation type="submission" date="2022-10" db="EMBL/GenBank/DDBJ databases">
        <title>Cytochrome P450 Catalyzes Benzene Ring Formation in the Biosynthesis of Trialkyl-Substituted Aromatic Polyketides.</title>
        <authorList>
            <person name="Zhao E."/>
            <person name="Ge H."/>
        </authorList>
    </citation>
    <scope>NUCLEOTIDE SEQUENCE</scope>
    <source>
        <strain evidence="9">NA0869</strain>
    </source>
</reference>
<evidence type="ECO:0000256" key="1">
    <source>
        <dbReference type="ARBA" id="ARBA00005820"/>
    </source>
</evidence>
<sequence length="1012" mass="109409">MLHLRLLGPVEAVAAEGRIDLGGAKPRALLAALALEPGRVVSATRLVDVVWSENPPASARALIQTYVSTLRRSFAEAGHPDIIVTRAPGYALRADAAVVDADRFARLLDRSREAAAARDFAGAAGLLREARALWQGPALSGLADSLLAGEARRLDELRIAAAEELYAAELALGRLDHLAELTALVETHPVNERLRGQLMVTLYRLGRQADALACFRAGRDSLVEELGIEPGPELSELHESVLRGDDDRLPGSPARAPAAGNHRPPAHLPPRLSDFTGRREELRLLTAGLTSTPVHVVAGPGGSGKSALAVHAAHQVTAHFPDGQLYAELRGMTESPATAAETLGGFLRALGVPDQQLPDSAQARVELYRTLLAERRLLILLDDAANERQVRPLLPAGSACAVLITARDRLGGLAGARLTELDVLVPDEAMDLFTTIVGADRVQAEPEAAARILTACNHLPLAIRIAGARLAMRRRLPLATLADRLDDERRRLDELRVGDLAVRSTISLSFEALDEQTRTALGRLGHLGLPDFSSWVVGRLLGLPESEAQRLLEGLVDAQLVDFAGVDTAGVDRYRLHDLVRIFAREHAEETEPADVLRSTVEAPLHGWLSLLRAVAASRPPAEMIWQPRATAPEPEPPEEHTRRVLADVAGWLTSEEPALAHAVERAAELGLDRLVCEVLSAHTAVELGNSRYEFRERIISLGVAAARRVGDQRTKAAMHAELARLRFAQDRFAEARAHYGEALSGFRIERDVRAQAAALAGLGTACREPGHLTEALHFLDQAGVLVQAMGDPRGMGYVHRIRGSVRLEQGDYAGAKSDLDVALSGYREAGSRRGIALALRTEGLYHRARGDYEEALRTCAEAADIFAGLGDRLMRSYAVRAHAKVQFRLGMDHGVLPRLEWALSVASAADDRFGQAVTLRTIGQLHLTEGRLDSALRCLDSAMTLWEAMDVQVWRARTEYDLSLVHAARGDATAAQACRTHAMGVFQEYGAREFAELNGAAKVGAEQLKHG</sequence>
<dbReference type="InterPro" id="IPR016032">
    <property type="entry name" value="Sig_transdc_resp-reg_C-effctor"/>
</dbReference>
<dbReference type="InterPro" id="IPR027417">
    <property type="entry name" value="P-loop_NTPase"/>
</dbReference>
<evidence type="ECO:0000259" key="8">
    <source>
        <dbReference type="PROSITE" id="PS51755"/>
    </source>
</evidence>
<evidence type="ECO:0000313" key="9">
    <source>
        <dbReference type="EMBL" id="UYQ60545.1"/>
    </source>
</evidence>
<feature type="domain" description="OmpR/PhoB-type" evidence="8">
    <location>
        <begin position="1"/>
        <end position="94"/>
    </location>
</feature>
<feature type="DNA-binding region" description="OmpR/PhoB-type" evidence="6">
    <location>
        <begin position="1"/>
        <end position="94"/>
    </location>
</feature>
<keyword evidence="3" id="KW-0805">Transcription regulation</keyword>
<dbReference type="Gene3D" id="1.25.40.10">
    <property type="entry name" value="Tetratricopeptide repeat domain"/>
    <property type="match status" value="3"/>
</dbReference>
<evidence type="ECO:0000256" key="4">
    <source>
        <dbReference type="ARBA" id="ARBA00023125"/>
    </source>
</evidence>
<dbReference type="SMART" id="SM01043">
    <property type="entry name" value="BTAD"/>
    <property type="match status" value="1"/>
</dbReference>
<dbReference type="InterPro" id="IPR002182">
    <property type="entry name" value="NB-ARC"/>
</dbReference>
<dbReference type="SUPFAM" id="SSF52540">
    <property type="entry name" value="P-loop containing nucleoside triphosphate hydrolases"/>
    <property type="match status" value="1"/>
</dbReference>
<dbReference type="InterPro" id="IPR019734">
    <property type="entry name" value="TPR_rpt"/>
</dbReference>
<dbReference type="PANTHER" id="PTHR35807:SF1">
    <property type="entry name" value="TRANSCRIPTIONAL REGULATOR REDD"/>
    <property type="match status" value="1"/>
</dbReference>
<evidence type="ECO:0000256" key="7">
    <source>
        <dbReference type="SAM" id="MobiDB-lite"/>
    </source>
</evidence>
<keyword evidence="5" id="KW-0804">Transcription</keyword>
<accession>A0ABY6I0P8</accession>
<dbReference type="Gene3D" id="3.40.50.300">
    <property type="entry name" value="P-loop containing nucleotide triphosphate hydrolases"/>
    <property type="match status" value="1"/>
</dbReference>
<dbReference type="CDD" id="cd15831">
    <property type="entry name" value="BTAD"/>
    <property type="match status" value="1"/>
</dbReference>
<dbReference type="PRINTS" id="PR00364">
    <property type="entry name" value="DISEASERSIST"/>
</dbReference>
<evidence type="ECO:0000313" key="10">
    <source>
        <dbReference type="Proteomes" id="UP001163878"/>
    </source>
</evidence>
<evidence type="ECO:0000256" key="3">
    <source>
        <dbReference type="ARBA" id="ARBA00023015"/>
    </source>
</evidence>
<protein>
    <submittedName>
        <fullName evidence="9">NB-ARC domain-containing protein</fullName>
    </submittedName>
</protein>
<dbReference type="Pfam" id="PF00931">
    <property type="entry name" value="NB-ARC"/>
    <property type="match status" value="1"/>
</dbReference>
<dbReference type="InterPro" id="IPR036388">
    <property type="entry name" value="WH-like_DNA-bd_sf"/>
</dbReference>
<dbReference type="InterPro" id="IPR051677">
    <property type="entry name" value="AfsR-DnrI-RedD_regulator"/>
</dbReference>
<feature type="region of interest" description="Disordered" evidence="7">
    <location>
        <begin position="243"/>
        <end position="273"/>
    </location>
</feature>
<dbReference type="PANTHER" id="PTHR35807">
    <property type="entry name" value="TRANSCRIPTIONAL REGULATOR REDD-RELATED"/>
    <property type="match status" value="1"/>
</dbReference>
<keyword evidence="2" id="KW-0902">Two-component regulatory system</keyword>
<dbReference type="PROSITE" id="PS51755">
    <property type="entry name" value="OMPR_PHOB"/>
    <property type="match status" value="1"/>
</dbReference>
<dbReference type="InterPro" id="IPR011990">
    <property type="entry name" value="TPR-like_helical_dom_sf"/>
</dbReference>
<dbReference type="EMBL" id="CP107567">
    <property type="protein sequence ID" value="UYQ60545.1"/>
    <property type="molecule type" value="Genomic_DNA"/>
</dbReference>
<evidence type="ECO:0000256" key="6">
    <source>
        <dbReference type="PROSITE-ProRule" id="PRU01091"/>
    </source>
</evidence>
<dbReference type="Pfam" id="PF00486">
    <property type="entry name" value="Trans_reg_C"/>
    <property type="match status" value="1"/>
</dbReference>
<dbReference type="Gene3D" id="1.10.10.10">
    <property type="entry name" value="Winged helix-like DNA-binding domain superfamily/Winged helix DNA-binding domain"/>
    <property type="match status" value="1"/>
</dbReference>